<dbReference type="Proteomes" id="UP000033684">
    <property type="component" value="Unassembled WGS sequence"/>
</dbReference>
<comment type="caution">
    <text evidence="3">The sequence shown here is derived from an EMBL/GenBank/DDBJ whole genome shotgun (WGS) entry which is preliminary data.</text>
</comment>
<evidence type="ECO:0000256" key="1">
    <source>
        <dbReference type="SAM" id="SignalP"/>
    </source>
</evidence>
<dbReference type="PROSITE" id="PS51233">
    <property type="entry name" value="VWFD"/>
    <property type="match status" value="1"/>
</dbReference>
<sequence length="245" mass="26561">MNIKNTLLLSGLALAGFVNTVYAVENAAPCVSYAEASWFLNGESPYQAFTKCRSGSIVSDPHITTFNGIAYDHNFPGDYALVALQDGTGFSINGRFIFDKANTVSAYTIPKAIQFNWSEHSLEIHRSEDSTLVFLDGAPLKVKNNGKVAIGDVGYIQRKDKSYLIANTQSDIATVVNVNKFYVDINVTVPSETDTVGLLGQPFSLGLLDGNGAALPVTDDSSDTGLGHVTRADFVDFIESWRFNQ</sequence>
<feature type="chain" id="PRO_5002462336" description="VWFD domain-containing protein" evidence="1">
    <location>
        <begin position="24"/>
        <end position="245"/>
    </location>
</feature>
<dbReference type="Pfam" id="PF00094">
    <property type="entry name" value="VWD"/>
    <property type="match status" value="1"/>
</dbReference>
<protein>
    <recommendedName>
        <fullName evidence="2">VWFD domain-containing protein</fullName>
    </recommendedName>
</protein>
<evidence type="ECO:0000313" key="4">
    <source>
        <dbReference type="Proteomes" id="UP000033684"/>
    </source>
</evidence>
<dbReference type="RefSeq" id="WP_045779330.1">
    <property type="nucleotide sequence ID" value="NZ_LAJX01000112.1"/>
</dbReference>
<reference evidence="3 4" key="2">
    <citation type="journal article" date="2016" name="Microb. Ecol.">
        <title>Genome Characteristics of a Novel Type I Methanotroph (Sn10-6) Isolated from a Flooded Indian Rice Field.</title>
        <authorList>
            <person name="Rahalkar M.C."/>
            <person name="Pandit P.S."/>
            <person name="Dhakephalkar P.K."/>
            <person name="Pore S."/>
            <person name="Arora P."/>
            <person name="Kapse N."/>
        </authorList>
    </citation>
    <scope>NUCLEOTIDE SEQUENCE [LARGE SCALE GENOMIC DNA]</scope>
    <source>
        <strain evidence="3 4">Sn10-6</strain>
    </source>
</reference>
<dbReference type="AlphaFoldDB" id="A0A0F3II46"/>
<name>A0A0F3II46_9GAMM</name>
<evidence type="ECO:0000259" key="2">
    <source>
        <dbReference type="PROSITE" id="PS51233"/>
    </source>
</evidence>
<feature type="signal peptide" evidence="1">
    <location>
        <begin position="1"/>
        <end position="23"/>
    </location>
</feature>
<proteinExistence type="predicted"/>
<dbReference type="EMBL" id="LAJX01000112">
    <property type="protein sequence ID" value="KJV06421.1"/>
    <property type="molecule type" value="Genomic_DNA"/>
</dbReference>
<keyword evidence="4" id="KW-1185">Reference proteome</keyword>
<accession>A0A0F3II46</accession>
<organism evidence="3 4">
    <name type="scientific">Methylocucumis oryzae</name>
    <dbReference type="NCBI Taxonomy" id="1632867"/>
    <lineage>
        <taxon>Bacteria</taxon>
        <taxon>Pseudomonadati</taxon>
        <taxon>Pseudomonadota</taxon>
        <taxon>Gammaproteobacteria</taxon>
        <taxon>Methylococcales</taxon>
        <taxon>Methylococcaceae</taxon>
        <taxon>Methylocucumis</taxon>
    </lineage>
</organism>
<gene>
    <name evidence="3" type="ORF">VZ94_11425</name>
</gene>
<reference evidence="4" key="1">
    <citation type="submission" date="2015-03" db="EMBL/GenBank/DDBJ databases">
        <title>Draft genome sequence of a novel methanotroph (Sn10-6) isolated from flooded ricefield rhizosphere in India.</title>
        <authorList>
            <person name="Pandit P.S."/>
            <person name="Pore S.D."/>
            <person name="Arora P."/>
            <person name="Kapse N.G."/>
            <person name="Dhakephalkar P.K."/>
            <person name="Rahalkar M.C."/>
        </authorList>
    </citation>
    <scope>NUCLEOTIDE SEQUENCE [LARGE SCALE GENOMIC DNA]</scope>
    <source>
        <strain evidence="4">Sn10-6</strain>
    </source>
</reference>
<keyword evidence="1" id="KW-0732">Signal</keyword>
<evidence type="ECO:0000313" key="3">
    <source>
        <dbReference type="EMBL" id="KJV06421.1"/>
    </source>
</evidence>
<feature type="domain" description="VWFD" evidence="2">
    <location>
        <begin position="53"/>
        <end position="245"/>
    </location>
</feature>
<dbReference type="OrthoDB" id="9790784at2"/>
<dbReference type="InterPro" id="IPR001846">
    <property type="entry name" value="VWF_type-D"/>
</dbReference>